<dbReference type="RefSeq" id="WP_145055848.1">
    <property type="nucleotide sequence ID" value="NZ_CP036433.1"/>
</dbReference>
<dbReference type="KEGG" id="lcre:Pla8534_48740"/>
<sequence>MKNLIDNALDYWEASKLNCHPGDVPSDMLTGETEDDWSFWNAIESKVTTDEIHDLEKHLGVTFPPSYKELLQHRHFIELQIGEVSFFSHPSSGWRASITDAVFGGYPRALLIDKGYMPFANYSDWGLWCFGLNEPNQDGEFPIYQWDHECAEDFVRVANDLQTGLQEQWDNRHSGEE</sequence>
<protein>
    <submittedName>
        <fullName evidence="2">SMI1 / KNR4 family protein</fullName>
    </submittedName>
</protein>
<dbReference type="Gene3D" id="3.40.1580.10">
    <property type="entry name" value="SMI1/KNR4-like"/>
    <property type="match status" value="1"/>
</dbReference>
<gene>
    <name evidence="2" type="ORF">Pla8534_48740</name>
</gene>
<dbReference type="Pfam" id="PF09346">
    <property type="entry name" value="SMI1_KNR4"/>
    <property type="match status" value="1"/>
</dbReference>
<dbReference type="EMBL" id="CP036433">
    <property type="protein sequence ID" value="QDU97048.1"/>
    <property type="molecule type" value="Genomic_DNA"/>
</dbReference>
<dbReference type="AlphaFoldDB" id="A0A518DYX6"/>
<dbReference type="InterPro" id="IPR018958">
    <property type="entry name" value="Knr4/Smi1-like_dom"/>
</dbReference>
<evidence type="ECO:0000259" key="1">
    <source>
        <dbReference type="SMART" id="SM00860"/>
    </source>
</evidence>
<name>A0A518DYX6_9BACT</name>
<organism evidence="2 3">
    <name type="scientific">Lignipirellula cremea</name>
    <dbReference type="NCBI Taxonomy" id="2528010"/>
    <lineage>
        <taxon>Bacteria</taxon>
        <taxon>Pseudomonadati</taxon>
        <taxon>Planctomycetota</taxon>
        <taxon>Planctomycetia</taxon>
        <taxon>Pirellulales</taxon>
        <taxon>Pirellulaceae</taxon>
        <taxon>Lignipirellula</taxon>
    </lineage>
</organism>
<proteinExistence type="predicted"/>
<dbReference type="Proteomes" id="UP000317648">
    <property type="component" value="Chromosome"/>
</dbReference>
<evidence type="ECO:0000313" key="3">
    <source>
        <dbReference type="Proteomes" id="UP000317648"/>
    </source>
</evidence>
<dbReference type="SMART" id="SM00860">
    <property type="entry name" value="SMI1_KNR4"/>
    <property type="match status" value="1"/>
</dbReference>
<accession>A0A518DYX6</accession>
<dbReference type="InterPro" id="IPR037883">
    <property type="entry name" value="Knr4/Smi1-like_sf"/>
</dbReference>
<feature type="domain" description="Knr4/Smi1-like" evidence="1">
    <location>
        <begin position="46"/>
        <end position="157"/>
    </location>
</feature>
<reference evidence="2 3" key="1">
    <citation type="submission" date="2019-02" db="EMBL/GenBank/DDBJ databases">
        <title>Deep-cultivation of Planctomycetes and their phenomic and genomic characterization uncovers novel biology.</title>
        <authorList>
            <person name="Wiegand S."/>
            <person name="Jogler M."/>
            <person name="Boedeker C."/>
            <person name="Pinto D."/>
            <person name="Vollmers J."/>
            <person name="Rivas-Marin E."/>
            <person name="Kohn T."/>
            <person name="Peeters S.H."/>
            <person name="Heuer A."/>
            <person name="Rast P."/>
            <person name="Oberbeckmann S."/>
            <person name="Bunk B."/>
            <person name="Jeske O."/>
            <person name="Meyerdierks A."/>
            <person name="Storesund J.E."/>
            <person name="Kallscheuer N."/>
            <person name="Luecker S."/>
            <person name="Lage O.M."/>
            <person name="Pohl T."/>
            <person name="Merkel B.J."/>
            <person name="Hornburger P."/>
            <person name="Mueller R.-W."/>
            <person name="Bruemmer F."/>
            <person name="Labrenz M."/>
            <person name="Spormann A.M."/>
            <person name="Op den Camp H."/>
            <person name="Overmann J."/>
            <person name="Amann R."/>
            <person name="Jetten M.S.M."/>
            <person name="Mascher T."/>
            <person name="Medema M.H."/>
            <person name="Devos D.P."/>
            <person name="Kaster A.-K."/>
            <person name="Ovreas L."/>
            <person name="Rohde M."/>
            <person name="Galperin M.Y."/>
            <person name="Jogler C."/>
        </authorList>
    </citation>
    <scope>NUCLEOTIDE SEQUENCE [LARGE SCALE GENOMIC DNA]</scope>
    <source>
        <strain evidence="2 3">Pla85_3_4</strain>
    </source>
</reference>
<evidence type="ECO:0000313" key="2">
    <source>
        <dbReference type="EMBL" id="QDU97048.1"/>
    </source>
</evidence>
<keyword evidence="3" id="KW-1185">Reference proteome</keyword>
<dbReference type="SUPFAM" id="SSF160631">
    <property type="entry name" value="SMI1/KNR4-like"/>
    <property type="match status" value="1"/>
</dbReference>
<dbReference type="OrthoDB" id="8611998at2"/>